<evidence type="ECO:0000313" key="1">
    <source>
        <dbReference type="EMBL" id="GGR86399.1"/>
    </source>
</evidence>
<accession>A0ABQ2S3U8</accession>
<evidence type="ECO:0000313" key="2">
    <source>
        <dbReference type="Proteomes" id="UP000644548"/>
    </source>
</evidence>
<name>A0ABQ2S3U8_9DEIO</name>
<dbReference type="RefSeq" id="WP_189072157.1">
    <property type="nucleotide sequence ID" value="NZ_BMQN01000001.1"/>
</dbReference>
<comment type="caution">
    <text evidence="1">The sequence shown here is derived from an EMBL/GenBank/DDBJ whole genome shotgun (WGS) entry which is preliminary data.</text>
</comment>
<proteinExistence type="predicted"/>
<gene>
    <name evidence="1" type="ORF">GCM10008960_11940</name>
</gene>
<reference evidence="2" key="1">
    <citation type="journal article" date="2019" name="Int. J. Syst. Evol. Microbiol.">
        <title>The Global Catalogue of Microorganisms (GCM) 10K type strain sequencing project: providing services to taxonomists for standard genome sequencing and annotation.</title>
        <authorList>
            <consortium name="The Broad Institute Genomics Platform"/>
            <consortium name="The Broad Institute Genome Sequencing Center for Infectious Disease"/>
            <person name="Wu L."/>
            <person name="Ma J."/>
        </authorList>
    </citation>
    <scope>NUCLEOTIDE SEQUENCE [LARGE SCALE GENOMIC DNA]</scope>
    <source>
        <strain evidence="2">JCM 31405</strain>
    </source>
</reference>
<keyword evidence="2" id="KW-1185">Reference proteome</keyword>
<organism evidence="1 2">
    <name type="scientific">Deinococcus sedimenti</name>
    <dbReference type="NCBI Taxonomy" id="1867090"/>
    <lineage>
        <taxon>Bacteria</taxon>
        <taxon>Thermotogati</taxon>
        <taxon>Deinococcota</taxon>
        <taxon>Deinococci</taxon>
        <taxon>Deinococcales</taxon>
        <taxon>Deinococcaceae</taxon>
        <taxon>Deinococcus</taxon>
    </lineage>
</organism>
<sequence length="61" mass="7270">MFHEPHQHALDRQAQLIQEAQDAHRARAAQHDRPRRWTFRWRLQTITLRLPVLAVTAGPLR</sequence>
<protein>
    <submittedName>
        <fullName evidence="1">Uncharacterized protein</fullName>
    </submittedName>
</protein>
<dbReference type="EMBL" id="BMQN01000001">
    <property type="protein sequence ID" value="GGR86399.1"/>
    <property type="molecule type" value="Genomic_DNA"/>
</dbReference>
<dbReference type="Proteomes" id="UP000644548">
    <property type="component" value="Unassembled WGS sequence"/>
</dbReference>